<dbReference type="KEGG" id="pum:HGP31_23335"/>
<name>A0AAE7DFP2_9PSED</name>
<dbReference type="AlphaFoldDB" id="A0AAE7DFP2"/>
<organism evidence="2 3">
    <name type="scientific">Pseudomonas umsongensis</name>
    <dbReference type="NCBI Taxonomy" id="198618"/>
    <lineage>
        <taxon>Bacteria</taxon>
        <taxon>Pseudomonadati</taxon>
        <taxon>Pseudomonadota</taxon>
        <taxon>Gammaproteobacteria</taxon>
        <taxon>Pseudomonadales</taxon>
        <taxon>Pseudomonadaceae</taxon>
        <taxon>Pseudomonas</taxon>
    </lineage>
</organism>
<proteinExistence type="predicted"/>
<dbReference type="RefSeq" id="WP_168758762.1">
    <property type="nucleotide sequence ID" value="NZ_CP051487.1"/>
</dbReference>
<evidence type="ECO:0000256" key="1">
    <source>
        <dbReference type="SAM" id="SignalP"/>
    </source>
</evidence>
<evidence type="ECO:0000313" key="2">
    <source>
        <dbReference type="EMBL" id="QJC81102.1"/>
    </source>
</evidence>
<dbReference type="GeneID" id="72196555"/>
<dbReference type="EMBL" id="CP051487">
    <property type="protein sequence ID" value="QJC81102.1"/>
    <property type="molecule type" value="Genomic_DNA"/>
</dbReference>
<reference evidence="2 3" key="1">
    <citation type="submission" date="2020-04" db="EMBL/GenBank/DDBJ databases">
        <authorList>
            <person name="Yao Y."/>
            <person name="He Z."/>
        </authorList>
    </citation>
    <scope>NUCLEOTIDE SEQUENCE [LARGE SCALE GENOMIC DNA]</scope>
    <source>
        <strain evidence="2 3">CY-1</strain>
    </source>
</reference>
<accession>A0AAE7DFP2</accession>
<protein>
    <submittedName>
        <fullName evidence="2">Uncharacterized protein</fullName>
    </submittedName>
</protein>
<feature type="signal peptide" evidence="1">
    <location>
        <begin position="1"/>
        <end position="22"/>
    </location>
</feature>
<feature type="chain" id="PRO_5042171933" evidence="1">
    <location>
        <begin position="23"/>
        <end position="181"/>
    </location>
</feature>
<keyword evidence="1" id="KW-0732">Signal</keyword>
<dbReference type="Proteomes" id="UP000501367">
    <property type="component" value="Chromosome"/>
</dbReference>
<evidence type="ECO:0000313" key="3">
    <source>
        <dbReference type="Proteomes" id="UP000501367"/>
    </source>
</evidence>
<gene>
    <name evidence="2" type="ORF">HGP31_23335</name>
</gene>
<sequence length="181" mass="20436">MKKNISLAFAVVLATTSMVVSAEVFNHVDLDKDRRSVEYSGPINKTINAIKERKWLGQTKDMDGGVVFTPYVNPQFGKNNTESGGAIMVTATFYLYDEPVKEALMVARQSQIPGFVEFYGYDSRELQMHVRVIDGDTFQSFASDTQYRSPEKLNTYKKVEQFNKSSYKSEMKSASDSGMVF</sequence>